<protein>
    <submittedName>
        <fullName evidence="1">Basic form of pathogenesis-related protein 1-like</fullName>
    </submittedName>
</protein>
<dbReference type="Proteomes" id="UP000250235">
    <property type="component" value="Unassembled WGS sequence"/>
</dbReference>
<keyword evidence="2" id="KW-1185">Reference proteome</keyword>
<evidence type="ECO:0000313" key="2">
    <source>
        <dbReference type="Proteomes" id="UP000250235"/>
    </source>
</evidence>
<sequence length="137" mass="15542">MLDCNRLKNHVPHSPDQAHLYQTTVLPDCGYSSSSRLVKLINHSTRLIWHPSTYLESIPVECKALWVLVRSPLRVSLKFGAESPTSHLLPQRKDPLEDLILYLVYRPDPIARKLQELLATNTHQLVGCVSNNTSFTS</sequence>
<gene>
    <name evidence="1" type="ORF">F511_12248</name>
</gene>
<dbReference type="EMBL" id="KV019076">
    <property type="protein sequence ID" value="KZV16358.1"/>
    <property type="molecule type" value="Genomic_DNA"/>
</dbReference>
<accession>A0A2Z7A427</accession>
<organism evidence="1 2">
    <name type="scientific">Dorcoceras hygrometricum</name>
    <dbReference type="NCBI Taxonomy" id="472368"/>
    <lineage>
        <taxon>Eukaryota</taxon>
        <taxon>Viridiplantae</taxon>
        <taxon>Streptophyta</taxon>
        <taxon>Embryophyta</taxon>
        <taxon>Tracheophyta</taxon>
        <taxon>Spermatophyta</taxon>
        <taxon>Magnoliopsida</taxon>
        <taxon>eudicotyledons</taxon>
        <taxon>Gunneridae</taxon>
        <taxon>Pentapetalae</taxon>
        <taxon>asterids</taxon>
        <taxon>lamiids</taxon>
        <taxon>Lamiales</taxon>
        <taxon>Gesneriaceae</taxon>
        <taxon>Didymocarpoideae</taxon>
        <taxon>Trichosporeae</taxon>
        <taxon>Loxocarpinae</taxon>
        <taxon>Dorcoceras</taxon>
    </lineage>
</organism>
<reference evidence="1 2" key="1">
    <citation type="journal article" date="2015" name="Proc. Natl. Acad. Sci. U.S.A.">
        <title>The resurrection genome of Boea hygrometrica: A blueprint for survival of dehydration.</title>
        <authorList>
            <person name="Xiao L."/>
            <person name="Yang G."/>
            <person name="Zhang L."/>
            <person name="Yang X."/>
            <person name="Zhao S."/>
            <person name="Ji Z."/>
            <person name="Zhou Q."/>
            <person name="Hu M."/>
            <person name="Wang Y."/>
            <person name="Chen M."/>
            <person name="Xu Y."/>
            <person name="Jin H."/>
            <person name="Xiao X."/>
            <person name="Hu G."/>
            <person name="Bao F."/>
            <person name="Hu Y."/>
            <person name="Wan P."/>
            <person name="Li L."/>
            <person name="Deng X."/>
            <person name="Kuang T."/>
            <person name="Xiang C."/>
            <person name="Zhu J.K."/>
            <person name="Oliver M.J."/>
            <person name="He Y."/>
        </authorList>
    </citation>
    <scope>NUCLEOTIDE SEQUENCE [LARGE SCALE GENOMIC DNA]</scope>
    <source>
        <strain evidence="2">cv. XS01</strain>
    </source>
</reference>
<proteinExistence type="predicted"/>
<evidence type="ECO:0000313" key="1">
    <source>
        <dbReference type="EMBL" id="KZV16358.1"/>
    </source>
</evidence>
<name>A0A2Z7A427_9LAMI</name>
<dbReference type="AlphaFoldDB" id="A0A2Z7A427"/>